<reference evidence="2" key="1">
    <citation type="submission" date="2013-10" db="EMBL/GenBank/DDBJ databases">
        <title>Genomic analysis of the causative agents of coccidiosis in chickens.</title>
        <authorList>
            <person name="Reid A.J."/>
            <person name="Blake D."/>
            <person name="Billington K."/>
            <person name="Browne H."/>
            <person name="Dunn M."/>
            <person name="Hung S."/>
            <person name="Kawahara F."/>
            <person name="Miranda-Saavedra D."/>
            <person name="Mourier T."/>
            <person name="Nagra H."/>
            <person name="Otto T.D."/>
            <person name="Rawlings N."/>
            <person name="Sanchez A."/>
            <person name="Sanders M."/>
            <person name="Subramaniam C."/>
            <person name="Tay Y."/>
            <person name="Dear P."/>
            <person name="Doerig C."/>
            <person name="Gruber A."/>
            <person name="Parkinson J."/>
            <person name="Shirley M."/>
            <person name="Wan K.L."/>
            <person name="Berriman M."/>
            <person name="Tomley F."/>
            <person name="Pain A."/>
        </authorList>
    </citation>
    <scope>NUCLEOTIDE SEQUENCE [LARGE SCALE GENOMIC DNA]</scope>
    <source>
        <strain evidence="2">Houghton</strain>
    </source>
</reference>
<gene>
    <name evidence="2" type="ORF">EPH_0028590</name>
</gene>
<evidence type="ECO:0000313" key="3">
    <source>
        <dbReference type="Proteomes" id="UP000018201"/>
    </source>
</evidence>
<evidence type="ECO:0000256" key="1">
    <source>
        <dbReference type="SAM" id="MobiDB-lite"/>
    </source>
</evidence>
<dbReference type="OrthoDB" id="347337at2759"/>
<name>U6G3A9_9EIME</name>
<dbReference type="AlphaFoldDB" id="U6G3A9"/>
<protein>
    <submittedName>
        <fullName evidence="2">Uncharacterized protein</fullName>
    </submittedName>
</protein>
<feature type="compositionally biased region" description="Low complexity" evidence="1">
    <location>
        <begin position="14"/>
        <end position="29"/>
    </location>
</feature>
<sequence length="237" mass="26387">MFAMDLSPVSEMQVSTESPTYSPPSSVESQRPALKRSQLLERLRRCADLDKQFFLACYHALYTERTSNGQSGVGASDMSVSSVANDAADIDCDSSEETPENTLRNMLTYLNNFDEREKIAIDREESLNRQYEALEAELSQSVPNNVSTCQTPSSFFIQTAHGRSRLCFIGMVISAKEEEQTSQLYDINRHNFETDGVYLPRLPGLLREGETVELAGGLLGLIPQCSHLTLFGRILDG</sequence>
<evidence type="ECO:0000313" key="2">
    <source>
        <dbReference type="EMBL" id="CDI73783.1"/>
    </source>
</evidence>
<organism evidence="2 3">
    <name type="scientific">Eimeria praecox</name>
    <dbReference type="NCBI Taxonomy" id="51316"/>
    <lineage>
        <taxon>Eukaryota</taxon>
        <taxon>Sar</taxon>
        <taxon>Alveolata</taxon>
        <taxon>Apicomplexa</taxon>
        <taxon>Conoidasida</taxon>
        <taxon>Coccidia</taxon>
        <taxon>Eucoccidiorida</taxon>
        <taxon>Eimeriorina</taxon>
        <taxon>Eimeriidae</taxon>
        <taxon>Eimeria</taxon>
    </lineage>
</organism>
<dbReference type="EMBL" id="HG688878">
    <property type="protein sequence ID" value="CDI73783.1"/>
    <property type="molecule type" value="Genomic_DNA"/>
</dbReference>
<dbReference type="VEuPathDB" id="ToxoDB:EPH_0028590"/>
<dbReference type="Proteomes" id="UP000018201">
    <property type="component" value="Unassembled WGS sequence"/>
</dbReference>
<accession>U6G3A9</accession>
<reference evidence="2" key="2">
    <citation type="submission" date="2013-10" db="EMBL/GenBank/DDBJ databases">
        <authorList>
            <person name="Aslett M."/>
        </authorList>
    </citation>
    <scope>NUCLEOTIDE SEQUENCE [LARGE SCALE GENOMIC DNA]</scope>
    <source>
        <strain evidence="2">Houghton</strain>
    </source>
</reference>
<feature type="region of interest" description="Disordered" evidence="1">
    <location>
        <begin position="1"/>
        <end position="33"/>
    </location>
</feature>
<proteinExistence type="predicted"/>
<keyword evidence="3" id="KW-1185">Reference proteome</keyword>